<reference evidence="1" key="1">
    <citation type="submission" date="2020-11" db="EMBL/GenBank/DDBJ databases">
        <authorList>
            <consortium name="DOE Joint Genome Institute"/>
            <person name="Ahrendt S."/>
            <person name="Riley R."/>
            <person name="Andreopoulos W."/>
            <person name="Labutti K."/>
            <person name="Pangilinan J."/>
            <person name="Ruiz-Duenas F.J."/>
            <person name="Barrasa J.M."/>
            <person name="Sanchez-Garcia M."/>
            <person name="Camarero S."/>
            <person name="Miyauchi S."/>
            <person name="Serrano A."/>
            <person name="Linde D."/>
            <person name="Babiker R."/>
            <person name="Drula E."/>
            <person name="Ayuso-Fernandez I."/>
            <person name="Pacheco R."/>
            <person name="Padilla G."/>
            <person name="Ferreira P."/>
            <person name="Barriuso J."/>
            <person name="Kellner H."/>
            <person name="Castanera R."/>
            <person name="Alfaro M."/>
            <person name="Ramirez L."/>
            <person name="Pisabarro A.G."/>
            <person name="Kuo A."/>
            <person name="Tritt A."/>
            <person name="Lipzen A."/>
            <person name="He G."/>
            <person name="Yan M."/>
            <person name="Ng V."/>
            <person name="Cullen D."/>
            <person name="Martin F."/>
            <person name="Rosso M.-N."/>
            <person name="Henrissat B."/>
            <person name="Hibbett D."/>
            <person name="Martinez A.T."/>
            <person name="Grigoriev I.V."/>
        </authorList>
    </citation>
    <scope>NUCLEOTIDE SEQUENCE</scope>
    <source>
        <strain evidence="1">CBS 247.69</strain>
    </source>
</reference>
<name>A0A9P5Y731_9AGAR</name>
<evidence type="ECO:0000313" key="1">
    <source>
        <dbReference type="EMBL" id="KAF9463894.1"/>
    </source>
</evidence>
<organism evidence="1 2">
    <name type="scientific">Collybia nuda</name>
    <dbReference type="NCBI Taxonomy" id="64659"/>
    <lineage>
        <taxon>Eukaryota</taxon>
        <taxon>Fungi</taxon>
        <taxon>Dikarya</taxon>
        <taxon>Basidiomycota</taxon>
        <taxon>Agaricomycotina</taxon>
        <taxon>Agaricomycetes</taxon>
        <taxon>Agaricomycetidae</taxon>
        <taxon>Agaricales</taxon>
        <taxon>Tricholomatineae</taxon>
        <taxon>Clitocybaceae</taxon>
        <taxon>Collybia</taxon>
    </lineage>
</organism>
<protein>
    <submittedName>
        <fullName evidence="1">Uncharacterized protein</fullName>
    </submittedName>
</protein>
<sequence length="71" mass="8226">MWAFNAMAFRYRCKVLASNLRSRRVRCCIVACQLVFPIFCPTLLQVRGITSRHSGTRITRFETLNFGANVR</sequence>
<dbReference type="AlphaFoldDB" id="A0A9P5Y731"/>
<evidence type="ECO:0000313" key="2">
    <source>
        <dbReference type="Proteomes" id="UP000807353"/>
    </source>
</evidence>
<comment type="caution">
    <text evidence="1">The sequence shown here is derived from an EMBL/GenBank/DDBJ whole genome shotgun (WGS) entry which is preliminary data.</text>
</comment>
<accession>A0A9P5Y731</accession>
<keyword evidence="2" id="KW-1185">Reference proteome</keyword>
<proteinExistence type="predicted"/>
<dbReference type="EMBL" id="MU150258">
    <property type="protein sequence ID" value="KAF9463894.1"/>
    <property type="molecule type" value="Genomic_DNA"/>
</dbReference>
<gene>
    <name evidence="1" type="ORF">BDZ94DRAFT_1257709</name>
</gene>
<dbReference type="Proteomes" id="UP000807353">
    <property type="component" value="Unassembled WGS sequence"/>
</dbReference>